<name>A0AAU8HX60_9FIRM</name>
<feature type="domain" description="Transposase InsH N-terminal" evidence="2">
    <location>
        <begin position="19"/>
        <end position="111"/>
    </location>
</feature>
<evidence type="ECO:0000256" key="1">
    <source>
        <dbReference type="SAM" id="Coils"/>
    </source>
</evidence>
<dbReference type="InterPro" id="IPR008490">
    <property type="entry name" value="Transposase_InsH_N"/>
</dbReference>
<feature type="coiled-coil region" evidence="1">
    <location>
        <begin position="165"/>
        <end position="225"/>
    </location>
</feature>
<evidence type="ECO:0000259" key="3">
    <source>
        <dbReference type="Pfam" id="PF13751"/>
    </source>
</evidence>
<dbReference type="Pfam" id="PF05598">
    <property type="entry name" value="DUF772"/>
    <property type="match status" value="1"/>
</dbReference>
<reference evidence="4" key="1">
    <citation type="journal article" date="2018" name="Antonie Van Leeuwenhoek">
        <title>Proteinivorax hydrogeniformans sp. nov., an anaerobic, haloalkaliphilic bacterium fermenting proteinaceous compounds with high hydrogen production.</title>
        <authorList>
            <person name="Boltyanskaya Y."/>
            <person name="Detkova E."/>
            <person name="Pimenov N."/>
            <person name="Kevbrin V."/>
        </authorList>
    </citation>
    <scope>NUCLEOTIDE SEQUENCE</scope>
    <source>
        <strain evidence="4">Z-710</strain>
    </source>
</reference>
<organism evidence="4">
    <name type="scientific">Proteinivorax hydrogeniformans</name>
    <dbReference type="NCBI Taxonomy" id="1826727"/>
    <lineage>
        <taxon>Bacteria</taxon>
        <taxon>Bacillati</taxon>
        <taxon>Bacillota</taxon>
        <taxon>Clostridia</taxon>
        <taxon>Eubacteriales</taxon>
        <taxon>Proteinivoracaceae</taxon>
        <taxon>Proteinivorax</taxon>
    </lineage>
</organism>
<dbReference type="EMBL" id="CP159485">
    <property type="protein sequence ID" value="XCI29939.1"/>
    <property type="molecule type" value="Genomic_DNA"/>
</dbReference>
<dbReference type="InterPro" id="IPR025668">
    <property type="entry name" value="Tnp_DDE_dom"/>
</dbReference>
<reference evidence="4" key="2">
    <citation type="submission" date="2024-06" db="EMBL/GenBank/DDBJ databases">
        <authorList>
            <person name="Petrova K.O."/>
            <person name="Toshchakov S.V."/>
            <person name="Boltjanskaja Y.V."/>
            <person name="Kevbrin V.V."/>
        </authorList>
    </citation>
    <scope>NUCLEOTIDE SEQUENCE</scope>
    <source>
        <strain evidence="4">Z-710</strain>
    </source>
</reference>
<dbReference type="InterPro" id="IPR047629">
    <property type="entry name" value="IS1182_transpos"/>
</dbReference>
<sequence>MNIIKGEDRDQITLFPDTIDNYISDDNPVRVIDAYIDSLDLKKLGFVNIEPNKVGAPMYPAKTMLKIYVYGYMNKIRSSRKLENETIRNVEMMWLTKKLTPDHKTISRFRQNNPSALKNVFKNFNRLISKLGLFGKELLAVDGSRFKAVNSKENNYNQKKIADRIQRLDQKINTYMESLDKNDEEESNVDKKFSAEEINQIIEGLNEQKKQYEDMAAKLEETEETQISTVDPDARRMSRKYGNTDVGYNIQTAVDSKYKMLAEFDVTNSITDYGHLSTTAEKAKELLEVESIKTTADKGYDSATDIAECLMNGIEPHVTMDEDITICIEAETDEREKITTQSNGRIVYIKDRNIAICPMGKILYPSSFNKKKKEARFLNKKACNRCDSKCCKGKHKFFSKRMKQKDWSKSYNDQDLKIKQVTVKRDLSILKKRKAIVEHPFGTIKRAFDSGYCLTKGLNNVVGEFSLTFLAYNLKRAINILGSKQLVEVITTL</sequence>
<evidence type="ECO:0000313" key="4">
    <source>
        <dbReference type="EMBL" id="XCI29939.1"/>
    </source>
</evidence>
<dbReference type="AlphaFoldDB" id="A0AAU8HX60"/>
<gene>
    <name evidence="4" type="ORF">PRVXH_001291</name>
</gene>
<dbReference type="NCBIfam" id="NF033551">
    <property type="entry name" value="transpos_IS1182"/>
    <property type="match status" value="1"/>
</dbReference>
<keyword evidence="1" id="KW-0175">Coiled coil</keyword>
<accession>A0AAU8HX60</accession>
<feature type="domain" description="Transposase DDE" evidence="3">
    <location>
        <begin position="356"/>
        <end position="476"/>
    </location>
</feature>
<proteinExistence type="predicted"/>
<dbReference type="Pfam" id="PF13751">
    <property type="entry name" value="DDE_Tnp_1_6"/>
    <property type="match status" value="1"/>
</dbReference>
<dbReference type="PANTHER" id="PTHR33408">
    <property type="entry name" value="TRANSPOSASE"/>
    <property type="match status" value="1"/>
</dbReference>
<dbReference type="PANTHER" id="PTHR33408:SF2">
    <property type="entry name" value="TRANSPOSASE DDE DOMAIN-CONTAINING PROTEIN"/>
    <property type="match status" value="1"/>
</dbReference>
<evidence type="ECO:0000259" key="2">
    <source>
        <dbReference type="Pfam" id="PF05598"/>
    </source>
</evidence>
<dbReference type="RefSeq" id="WP_353894486.1">
    <property type="nucleotide sequence ID" value="NZ_CP159485.1"/>
</dbReference>
<protein>
    <submittedName>
        <fullName evidence="4">IS1182 family transposase</fullName>
    </submittedName>
</protein>